<name>A0A9N9J0L7_9GLOM</name>
<dbReference type="AlphaFoldDB" id="A0A9N9J0L7"/>
<gene>
    <name evidence="1" type="ORF">AMORRO_LOCUS15750</name>
</gene>
<dbReference type="EMBL" id="CAJVPV010039365">
    <property type="protein sequence ID" value="CAG8758309.1"/>
    <property type="molecule type" value="Genomic_DNA"/>
</dbReference>
<organism evidence="1 2">
    <name type="scientific">Acaulospora morrowiae</name>
    <dbReference type="NCBI Taxonomy" id="94023"/>
    <lineage>
        <taxon>Eukaryota</taxon>
        <taxon>Fungi</taxon>
        <taxon>Fungi incertae sedis</taxon>
        <taxon>Mucoromycota</taxon>
        <taxon>Glomeromycotina</taxon>
        <taxon>Glomeromycetes</taxon>
        <taxon>Diversisporales</taxon>
        <taxon>Acaulosporaceae</taxon>
        <taxon>Acaulospora</taxon>
    </lineage>
</organism>
<dbReference type="Proteomes" id="UP000789342">
    <property type="component" value="Unassembled WGS sequence"/>
</dbReference>
<accession>A0A9N9J0L7</accession>
<feature type="non-terminal residue" evidence="1">
    <location>
        <position position="1"/>
    </location>
</feature>
<keyword evidence="2" id="KW-1185">Reference proteome</keyword>
<protein>
    <submittedName>
        <fullName evidence="1">16369_t:CDS:1</fullName>
    </submittedName>
</protein>
<sequence length="49" mass="5479">ISESEEVKQILRYSGEDYLPGISTCNDIVTENDEGLTIILENALANHRD</sequence>
<reference evidence="1" key="1">
    <citation type="submission" date="2021-06" db="EMBL/GenBank/DDBJ databases">
        <authorList>
            <person name="Kallberg Y."/>
            <person name="Tangrot J."/>
            <person name="Rosling A."/>
        </authorList>
    </citation>
    <scope>NUCLEOTIDE SEQUENCE</scope>
    <source>
        <strain evidence="1">CL551</strain>
    </source>
</reference>
<feature type="non-terminal residue" evidence="1">
    <location>
        <position position="49"/>
    </location>
</feature>
<proteinExistence type="predicted"/>
<comment type="caution">
    <text evidence="1">The sequence shown here is derived from an EMBL/GenBank/DDBJ whole genome shotgun (WGS) entry which is preliminary data.</text>
</comment>
<evidence type="ECO:0000313" key="1">
    <source>
        <dbReference type="EMBL" id="CAG8758309.1"/>
    </source>
</evidence>
<evidence type="ECO:0000313" key="2">
    <source>
        <dbReference type="Proteomes" id="UP000789342"/>
    </source>
</evidence>
<dbReference type="OrthoDB" id="2430756at2759"/>